<accession>A0A9P8VB79</accession>
<evidence type="ECO:0000313" key="1">
    <source>
        <dbReference type="EMBL" id="KAH6685970.1"/>
    </source>
</evidence>
<organism evidence="1 2">
    <name type="scientific">Plectosphaerella plurivora</name>
    <dbReference type="NCBI Taxonomy" id="936078"/>
    <lineage>
        <taxon>Eukaryota</taxon>
        <taxon>Fungi</taxon>
        <taxon>Dikarya</taxon>
        <taxon>Ascomycota</taxon>
        <taxon>Pezizomycotina</taxon>
        <taxon>Sordariomycetes</taxon>
        <taxon>Hypocreomycetidae</taxon>
        <taxon>Glomerellales</taxon>
        <taxon>Plectosphaerellaceae</taxon>
        <taxon>Plectosphaerella</taxon>
    </lineage>
</organism>
<dbReference type="EMBL" id="JAGSXJ010000014">
    <property type="protein sequence ID" value="KAH6685970.1"/>
    <property type="molecule type" value="Genomic_DNA"/>
</dbReference>
<name>A0A9P8VB79_9PEZI</name>
<dbReference type="Proteomes" id="UP000770015">
    <property type="component" value="Unassembled WGS sequence"/>
</dbReference>
<reference evidence="1" key="1">
    <citation type="journal article" date="2021" name="Nat. Commun.">
        <title>Genetic determinants of endophytism in the Arabidopsis root mycobiome.</title>
        <authorList>
            <person name="Mesny F."/>
            <person name="Miyauchi S."/>
            <person name="Thiergart T."/>
            <person name="Pickel B."/>
            <person name="Atanasova L."/>
            <person name="Karlsson M."/>
            <person name="Huettel B."/>
            <person name="Barry K.W."/>
            <person name="Haridas S."/>
            <person name="Chen C."/>
            <person name="Bauer D."/>
            <person name="Andreopoulos W."/>
            <person name="Pangilinan J."/>
            <person name="LaButti K."/>
            <person name="Riley R."/>
            <person name="Lipzen A."/>
            <person name="Clum A."/>
            <person name="Drula E."/>
            <person name="Henrissat B."/>
            <person name="Kohler A."/>
            <person name="Grigoriev I.V."/>
            <person name="Martin F.M."/>
            <person name="Hacquard S."/>
        </authorList>
    </citation>
    <scope>NUCLEOTIDE SEQUENCE</scope>
    <source>
        <strain evidence="1">MPI-SDFR-AT-0117</strain>
    </source>
</reference>
<dbReference type="OrthoDB" id="3431997at2759"/>
<gene>
    <name evidence="1" type="ORF">F5X68DRAFT_209630</name>
</gene>
<sequence length="228" mass="25322">MSKFHLGPSRDEKLFAGSTNWGWFALKPPVTIYDGPTTDHPMLAQVGPVKANKTQDCIITLPARVESLLGPLEIKAGYVFETWRHWHYTFTMRVPARGHDEHGKELPSQEETFQWRTSTGDEVRMQNDGSKMSSGWKLVWITGPEMAEGGKRKDREAGFASDGREVVAVAANNVKGWSMTKPLRFSFIGTGLTGTLGEQWELMAVASVLELWWMYQMTLAASAAASGA</sequence>
<evidence type="ECO:0000313" key="2">
    <source>
        <dbReference type="Proteomes" id="UP000770015"/>
    </source>
</evidence>
<dbReference type="AlphaFoldDB" id="A0A9P8VB79"/>
<protein>
    <submittedName>
        <fullName evidence="1">Uncharacterized protein</fullName>
    </submittedName>
</protein>
<proteinExistence type="predicted"/>
<keyword evidence="2" id="KW-1185">Reference proteome</keyword>
<comment type="caution">
    <text evidence="1">The sequence shown here is derived from an EMBL/GenBank/DDBJ whole genome shotgun (WGS) entry which is preliminary data.</text>
</comment>